<dbReference type="InterPro" id="IPR000905">
    <property type="entry name" value="Gcp-like_dom"/>
</dbReference>
<dbReference type="Gene3D" id="3.30.420.40">
    <property type="match status" value="2"/>
</dbReference>
<reference evidence="5 6" key="1">
    <citation type="submission" date="2023-03" db="EMBL/GenBank/DDBJ databases">
        <title>Draft genome sequence of Thalassotalea eurytherma JCM 18482T.</title>
        <authorList>
            <person name="Sawabe T."/>
        </authorList>
    </citation>
    <scope>NUCLEOTIDE SEQUENCE [LARGE SCALE GENOMIC DNA]</scope>
    <source>
        <strain evidence="5 6">JCM 18482</strain>
    </source>
</reference>
<evidence type="ECO:0000313" key="5">
    <source>
        <dbReference type="EMBL" id="GLX80920.1"/>
    </source>
</evidence>
<organism evidence="5 6">
    <name type="scientific">Thalassotalea eurytherma</name>
    <dbReference type="NCBI Taxonomy" id="1144278"/>
    <lineage>
        <taxon>Bacteria</taxon>
        <taxon>Pseudomonadati</taxon>
        <taxon>Pseudomonadota</taxon>
        <taxon>Gammaproteobacteria</taxon>
        <taxon>Alteromonadales</taxon>
        <taxon>Colwelliaceae</taxon>
        <taxon>Thalassotalea</taxon>
    </lineage>
</organism>
<dbReference type="PANTHER" id="PTHR11735">
    <property type="entry name" value="TRNA N6-ADENOSINE THREONYLCARBAMOYLTRANSFERASE"/>
    <property type="match status" value="1"/>
</dbReference>
<protein>
    <recommendedName>
        <fullName evidence="2">tRNA threonylcarbamoyladenosine biosynthesis protein TsaB</fullName>
    </recommendedName>
    <alternativeName>
        <fullName evidence="3">t(6)A37 threonylcarbamoyladenosine biosynthesis protein TsaB</fullName>
    </alternativeName>
</protein>
<name>A0ABQ6H2C8_9GAMM</name>
<evidence type="ECO:0000256" key="2">
    <source>
        <dbReference type="ARBA" id="ARBA00019012"/>
    </source>
</evidence>
<dbReference type="CDD" id="cd24032">
    <property type="entry name" value="ASKHA_NBD_TsaB"/>
    <property type="match status" value="1"/>
</dbReference>
<evidence type="ECO:0000256" key="1">
    <source>
        <dbReference type="ARBA" id="ARBA00010493"/>
    </source>
</evidence>
<dbReference type="NCBIfam" id="TIGR03725">
    <property type="entry name" value="T6A_YeaZ"/>
    <property type="match status" value="1"/>
</dbReference>
<evidence type="ECO:0000259" key="4">
    <source>
        <dbReference type="Pfam" id="PF00814"/>
    </source>
</evidence>
<evidence type="ECO:0000313" key="6">
    <source>
        <dbReference type="Proteomes" id="UP001157133"/>
    </source>
</evidence>
<feature type="domain" description="Gcp-like" evidence="4">
    <location>
        <begin position="32"/>
        <end position="203"/>
    </location>
</feature>
<comment type="caution">
    <text evidence="5">The sequence shown here is derived from an EMBL/GenBank/DDBJ whole genome shotgun (WGS) entry which is preliminary data.</text>
</comment>
<accession>A0ABQ6H2C8</accession>
<dbReference type="Proteomes" id="UP001157133">
    <property type="component" value="Unassembled WGS sequence"/>
</dbReference>
<dbReference type="SUPFAM" id="SSF53067">
    <property type="entry name" value="Actin-like ATPase domain"/>
    <property type="match status" value="2"/>
</dbReference>
<keyword evidence="6" id="KW-1185">Reference proteome</keyword>
<dbReference type="PANTHER" id="PTHR11735:SF11">
    <property type="entry name" value="TRNA THREONYLCARBAMOYLADENOSINE BIOSYNTHESIS PROTEIN TSAB"/>
    <property type="match status" value="1"/>
</dbReference>
<evidence type="ECO:0000256" key="3">
    <source>
        <dbReference type="ARBA" id="ARBA00032446"/>
    </source>
</evidence>
<dbReference type="InterPro" id="IPR022496">
    <property type="entry name" value="T6A_TsaB"/>
</dbReference>
<gene>
    <name evidence="5" type="primary">tsaB</name>
    <name evidence="5" type="ORF">theurythT_03720</name>
</gene>
<dbReference type="RefSeq" id="WP_284206243.1">
    <property type="nucleotide sequence ID" value="NZ_BSSU01000002.1"/>
</dbReference>
<dbReference type="InterPro" id="IPR043129">
    <property type="entry name" value="ATPase_NBD"/>
</dbReference>
<dbReference type="Pfam" id="PF00814">
    <property type="entry name" value="TsaD"/>
    <property type="match status" value="1"/>
</dbReference>
<comment type="similarity">
    <text evidence="1">Belongs to the KAE1 / TsaD family. TsaB subfamily.</text>
</comment>
<sequence length="230" mass="24880">MNLLAIDASTEACSVALNFEGKQFTQFDLCPQSHSLLLLPMIDEVLKQANVTLAQLDGLVFGRGPGSFTGVRIGIGVAQGLAFSSDLPVYGVSTLQAMAQQAFEEHGKSDVLSGIDARMSEIYLAHFNADDAGLMQSIKDEIVIKPALAQEHLAVSQPLYCVGTAWQAYQEALAPMQQNAGQPDVLFPHAKYMLKIGEQAFNDGKSVSAEHAQPVYVRDTVSWKKLPGRE</sequence>
<proteinExistence type="inferred from homology"/>
<dbReference type="EMBL" id="BSSU01000002">
    <property type="protein sequence ID" value="GLX80920.1"/>
    <property type="molecule type" value="Genomic_DNA"/>
</dbReference>